<accession>A0A9P5YMX7</accession>
<gene>
    <name evidence="3" type="ORF">BDN70DRAFT_819837</name>
</gene>
<dbReference type="PANTHER" id="PTHR10039">
    <property type="entry name" value="AMELOGENIN"/>
    <property type="match status" value="1"/>
</dbReference>
<dbReference type="InterPro" id="IPR027417">
    <property type="entry name" value="P-loop_NTPase"/>
</dbReference>
<comment type="caution">
    <text evidence="3">The sequence shown here is derived from an EMBL/GenBank/DDBJ whole genome shotgun (WGS) entry which is preliminary data.</text>
</comment>
<dbReference type="OrthoDB" id="3266532at2759"/>
<protein>
    <recommendedName>
        <fullName evidence="2">NACHT domain-containing protein</fullName>
    </recommendedName>
</protein>
<evidence type="ECO:0000313" key="3">
    <source>
        <dbReference type="EMBL" id="KAF9471555.1"/>
    </source>
</evidence>
<dbReference type="Gene3D" id="2.130.10.10">
    <property type="entry name" value="YVTN repeat-like/Quinoprotein amine dehydrogenase"/>
    <property type="match status" value="1"/>
</dbReference>
<evidence type="ECO:0000259" key="2">
    <source>
        <dbReference type="PROSITE" id="PS50837"/>
    </source>
</evidence>
<feature type="domain" description="NACHT" evidence="2">
    <location>
        <begin position="29"/>
        <end position="183"/>
    </location>
</feature>
<dbReference type="PANTHER" id="PTHR10039:SF17">
    <property type="entry name" value="FUNGAL STAND N-TERMINAL GOODBYE DOMAIN-CONTAINING PROTEIN-RELATED"/>
    <property type="match status" value="1"/>
</dbReference>
<keyword evidence="1" id="KW-0677">Repeat</keyword>
<dbReference type="InterPro" id="IPR007111">
    <property type="entry name" value="NACHT_NTPase"/>
</dbReference>
<dbReference type="InterPro" id="IPR011047">
    <property type="entry name" value="Quinoprotein_ADH-like_sf"/>
</dbReference>
<dbReference type="Proteomes" id="UP000807469">
    <property type="component" value="Unassembled WGS sequence"/>
</dbReference>
<dbReference type="Gene3D" id="3.40.50.300">
    <property type="entry name" value="P-loop containing nucleotide triphosphate hydrolases"/>
    <property type="match status" value="1"/>
</dbReference>
<evidence type="ECO:0000313" key="4">
    <source>
        <dbReference type="Proteomes" id="UP000807469"/>
    </source>
</evidence>
<proteinExistence type="predicted"/>
<feature type="non-terminal residue" evidence="3">
    <location>
        <position position="1"/>
    </location>
</feature>
<organism evidence="3 4">
    <name type="scientific">Pholiota conissans</name>
    <dbReference type="NCBI Taxonomy" id="109636"/>
    <lineage>
        <taxon>Eukaryota</taxon>
        <taxon>Fungi</taxon>
        <taxon>Dikarya</taxon>
        <taxon>Basidiomycota</taxon>
        <taxon>Agaricomycotina</taxon>
        <taxon>Agaricomycetes</taxon>
        <taxon>Agaricomycetidae</taxon>
        <taxon>Agaricales</taxon>
        <taxon>Agaricineae</taxon>
        <taxon>Strophariaceae</taxon>
        <taxon>Pholiota</taxon>
    </lineage>
</organism>
<sequence>RVECTPGTRTRILKDITKWANDTSPNSQNVYWLTGQAGSGKSTLAYTIARRFEAALDADDNIVLGGNFFGSRQMEETRSATYIVRTIVYHLAHKWTAFAEALNRRNFDVINHSVRSQIQTLLIEPWEEAQQAEPSNSLQFLVVIDALDEITGQGGSDFLRNLFDAINKSRLRGLKFFATSRPDQGLVDHVESFPNKQFYHLAEVPIEEAEADIATYLNAELPNFKGTPEMKKLVEQAAGLFIYAATVVKYLGKCSPPEQRGRISRLPPSGIPQTRKDTPLLDRLYLQVLQDAFDKFEDDDVDFDRRLKIMHTFLCSAEPVSINIVAKLLFSPEDPDFTETISDVLASLHAVLYTQNYMVLSYHKSFTDFMFNQNRAEHFWCDTRQFHLHLSNSCFRVMDIDLKFNIANIETSFILDQDNPALPDAVKVNIPPVLRYSCRNWEYHIVMTDSEELANTLLKFLELPVLFWIEAMNLMNLRSMCERMLRNTHNWITNENVSNDLSLGEDLSEAASFALHFSGSGAALSTPHLYISALATWRANSGVSQEWRNHFTGIPKFVHCFGGRTLMTIAVQSQVHAIACSSDNKHITVRVWDASSGVELKKLEGHSDSVWSVGHAFSSSGDQAVQMSASFPQHPFNCYLRQKIDQHHTGWLLSPEDAECYLMFVPLSANLPDSTNILTIPQSAAAIVDFTSSTLGCEWTKCYSPK</sequence>
<dbReference type="EMBL" id="MU155663">
    <property type="protein sequence ID" value="KAF9471555.1"/>
    <property type="molecule type" value="Genomic_DNA"/>
</dbReference>
<evidence type="ECO:0000256" key="1">
    <source>
        <dbReference type="ARBA" id="ARBA00022737"/>
    </source>
</evidence>
<dbReference type="InterPro" id="IPR015943">
    <property type="entry name" value="WD40/YVTN_repeat-like_dom_sf"/>
</dbReference>
<reference evidence="3" key="1">
    <citation type="submission" date="2020-11" db="EMBL/GenBank/DDBJ databases">
        <authorList>
            <consortium name="DOE Joint Genome Institute"/>
            <person name="Ahrendt S."/>
            <person name="Riley R."/>
            <person name="Andreopoulos W."/>
            <person name="Labutti K."/>
            <person name="Pangilinan J."/>
            <person name="Ruiz-Duenas F.J."/>
            <person name="Barrasa J.M."/>
            <person name="Sanchez-Garcia M."/>
            <person name="Camarero S."/>
            <person name="Miyauchi S."/>
            <person name="Serrano A."/>
            <person name="Linde D."/>
            <person name="Babiker R."/>
            <person name="Drula E."/>
            <person name="Ayuso-Fernandez I."/>
            <person name="Pacheco R."/>
            <person name="Padilla G."/>
            <person name="Ferreira P."/>
            <person name="Barriuso J."/>
            <person name="Kellner H."/>
            <person name="Castanera R."/>
            <person name="Alfaro M."/>
            <person name="Ramirez L."/>
            <person name="Pisabarro A.G."/>
            <person name="Kuo A."/>
            <person name="Tritt A."/>
            <person name="Lipzen A."/>
            <person name="He G."/>
            <person name="Yan M."/>
            <person name="Ng V."/>
            <person name="Cullen D."/>
            <person name="Martin F."/>
            <person name="Rosso M.-N."/>
            <person name="Henrissat B."/>
            <person name="Hibbett D."/>
            <person name="Martinez A.T."/>
            <person name="Grigoriev I.V."/>
        </authorList>
    </citation>
    <scope>NUCLEOTIDE SEQUENCE</scope>
    <source>
        <strain evidence="3">CIRM-BRFM 674</strain>
    </source>
</reference>
<name>A0A9P5YMX7_9AGAR</name>
<dbReference type="AlphaFoldDB" id="A0A9P5YMX7"/>
<dbReference type="Pfam" id="PF24883">
    <property type="entry name" value="NPHP3_N"/>
    <property type="match status" value="1"/>
</dbReference>
<dbReference type="SUPFAM" id="SSF52540">
    <property type="entry name" value="P-loop containing nucleoside triphosphate hydrolases"/>
    <property type="match status" value="1"/>
</dbReference>
<dbReference type="PROSITE" id="PS50837">
    <property type="entry name" value="NACHT"/>
    <property type="match status" value="1"/>
</dbReference>
<dbReference type="InterPro" id="IPR056884">
    <property type="entry name" value="NPHP3-like_N"/>
</dbReference>
<dbReference type="SUPFAM" id="SSF50998">
    <property type="entry name" value="Quinoprotein alcohol dehydrogenase-like"/>
    <property type="match status" value="1"/>
</dbReference>
<keyword evidence="4" id="KW-1185">Reference proteome</keyword>